<dbReference type="GO" id="GO:0005975">
    <property type="term" value="P:carbohydrate metabolic process"/>
    <property type="evidence" value="ECO:0007669"/>
    <property type="project" value="InterPro"/>
</dbReference>
<reference evidence="4" key="1">
    <citation type="submission" date="2016-10" db="EMBL/GenBank/DDBJ databases">
        <title>Sequence of Gallionella enrichment culture.</title>
        <authorList>
            <person name="Poehlein A."/>
            <person name="Muehling M."/>
            <person name="Daniel R."/>
        </authorList>
    </citation>
    <scope>NUCLEOTIDE SEQUENCE</scope>
</reference>
<dbReference type="InterPro" id="IPR017853">
    <property type="entry name" value="GH"/>
</dbReference>
<evidence type="ECO:0000313" key="4">
    <source>
        <dbReference type="EMBL" id="OIR04286.1"/>
    </source>
</evidence>
<accession>A0A1J5SW74</accession>
<organism evidence="4">
    <name type="scientific">mine drainage metagenome</name>
    <dbReference type="NCBI Taxonomy" id="410659"/>
    <lineage>
        <taxon>unclassified sequences</taxon>
        <taxon>metagenomes</taxon>
        <taxon>ecological metagenomes</taxon>
    </lineage>
</organism>
<dbReference type="InterPro" id="IPR038901">
    <property type="entry name" value="HEXDC-like"/>
</dbReference>
<dbReference type="PANTHER" id="PTHR21040">
    <property type="entry name" value="BCDNA.GH04120"/>
    <property type="match status" value="1"/>
</dbReference>
<dbReference type="PANTHER" id="PTHR21040:SF8">
    <property type="entry name" value="BCDNA.GH04120"/>
    <property type="match status" value="1"/>
</dbReference>
<dbReference type="GO" id="GO:0004563">
    <property type="term" value="F:beta-N-acetylhexosaminidase activity"/>
    <property type="evidence" value="ECO:0007669"/>
    <property type="project" value="UniProtKB-ARBA"/>
</dbReference>
<protein>
    <submittedName>
        <fullName evidence="4">Glycosyl hydrolase family 20, catalytic domain</fullName>
    </submittedName>
</protein>
<feature type="domain" description="Glycoside hydrolase family 20 catalytic" evidence="3">
    <location>
        <begin position="4"/>
        <end position="195"/>
    </location>
</feature>
<dbReference type="SUPFAM" id="SSF51445">
    <property type="entry name" value="(Trans)glycosidases"/>
    <property type="match status" value="1"/>
</dbReference>
<keyword evidence="2 4" id="KW-0378">Hydrolase</keyword>
<dbReference type="AlphaFoldDB" id="A0A1J5SW74"/>
<comment type="similarity">
    <text evidence="1">Belongs to the glycosyl hydrolase 20 family.</text>
</comment>
<evidence type="ECO:0000256" key="1">
    <source>
        <dbReference type="ARBA" id="ARBA00006285"/>
    </source>
</evidence>
<evidence type="ECO:0000256" key="2">
    <source>
        <dbReference type="ARBA" id="ARBA00022801"/>
    </source>
</evidence>
<dbReference type="Pfam" id="PF00728">
    <property type="entry name" value="Glyco_hydro_20"/>
    <property type="match status" value="1"/>
</dbReference>
<gene>
    <name evidence="4" type="ORF">GALL_134860</name>
</gene>
<name>A0A1J5SW74_9ZZZZ</name>
<dbReference type="EMBL" id="MLJW01000058">
    <property type="protein sequence ID" value="OIR04286.1"/>
    <property type="molecule type" value="Genomic_DNA"/>
</dbReference>
<dbReference type="InterPro" id="IPR015883">
    <property type="entry name" value="Glyco_hydro_20_cat"/>
</dbReference>
<sequence length="659" mass="75207">MIRAFQWDLARQVERLDWLLAKLPLYAEWGYQQLYLHLEDAVHYPSLPEIGRKDAYRFQDLEKLTSRAAALGIGVVPIVNLLGHTQYLIKTDRFRDLNELRNPDGSARATGQICPVHPETPRVAEILIRDVRPLCTAGIIHVGLDESFLLGRHPLSAREIAEAGLDAHFARHACRLERIASGQGLRLAMWADMLALLPGAIPLLPRGIAAFDWYYYPFERSPRMELRNFAEYDLAPAFANQGIGYWGCASNGAFRHEPMPVFGERLGNLRSWWQRCRRTGAEGFLSACWESYRLAQELTTVVDAAAASLWLDPGIDDTVEMLARGFKRVYGGTRSHELARLALACDERAFVGYARWEINERWDLCHHRDSPTPHEKDARFFERAASRHVPEAFAASLRFRRYLAERDAFVRRSAAGARELRRLLSRAARAGHISGAGPLFRTTVRRMKADLDRFDRMINLGLDAARAMWALSRDPRRKGQNETILRQDRKRLERLKRWVERVARTPARARLAGPCAGAWQLDFIVHTWAPALQRVVVEQRDRAGNWAELRGRYTIEFRAAAARPRTRIQRPFSVAVDPTAATSGRLRLSIRGLGQVAISHVELTDGVQVVHPRHWPQRERRILGQPAPASGFPEIDLSVNRDEVILEFEPKQVRRRPSE</sequence>
<dbReference type="Gene3D" id="3.20.20.80">
    <property type="entry name" value="Glycosidases"/>
    <property type="match status" value="1"/>
</dbReference>
<evidence type="ECO:0000259" key="3">
    <source>
        <dbReference type="Pfam" id="PF00728"/>
    </source>
</evidence>
<comment type="caution">
    <text evidence="4">The sequence shown here is derived from an EMBL/GenBank/DDBJ whole genome shotgun (WGS) entry which is preliminary data.</text>
</comment>
<proteinExistence type="inferred from homology"/>